<keyword evidence="3" id="KW-1185">Reference proteome</keyword>
<name>A0A0C3DEP4_9AGAM</name>
<proteinExistence type="predicted"/>
<evidence type="ECO:0000313" key="3">
    <source>
        <dbReference type="Proteomes" id="UP000053989"/>
    </source>
</evidence>
<sequence length="54" mass="6088">MANPSTSIDQPNDADGTTTTAWKRQISELEEEIKSLRGTRQRASWVFTDLGLYT</sequence>
<accession>A0A0C3DEP4</accession>
<reference evidence="2 3" key="1">
    <citation type="submission" date="2014-04" db="EMBL/GenBank/DDBJ databases">
        <authorList>
            <consortium name="DOE Joint Genome Institute"/>
            <person name="Kuo A."/>
            <person name="Kohler A."/>
            <person name="Nagy L.G."/>
            <person name="Floudas D."/>
            <person name="Copeland A."/>
            <person name="Barry K.W."/>
            <person name="Cichocki N."/>
            <person name="Veneault-Fourrey C."/>
            <person name="LaButti K."/>
            <person name="Lindquist E.A."/>
            <person name="Lipzen A."/>
            <person name="Lundell T."/>
            <person name="Morin E."/>
            <person name="Murat C."/>
            <person name="Sun H."/>
            <person name="Tunlid A."/>
            <person name="Henrissat B."/>
            <person name="Grigoriev I.V."/>
            <person name="Hibbett D.S."/>
            <person name="Martin F."/>
            <person name="Nordberg H.P."/>
            <person name="Cantor M.N."/>
            <person name="Hua S.X."/>
        </authorList>
    </citation>
    <scope>NUCLEOTIDE SEQUENCE [LARGE SCALE GENOMIC DNA]</scope>
    <source>
        <strain evidence="2 3">Foug A</strain>
    </source>
</reference>
<reference evidence="3" key="2">
    <citation type="submission" date="2015-01" db="EMBL/GenBank/DDBJ databases">
        <title>Evolutionary Origins and Diversification of the Mycorrhizal Mutualists.</title>
        <authorList>
            <consortium name="DOE Joint Genome Institute"/>
            <consortium name="Mycorrhizal Genomics Consortium"/>
            <person name="Kohler A."/>
            <person name="Kuo A."/>
            <person name="Nagy L.G."/>
            <person name="Floudas D."/>
            <person name="Copeland A."/>
            <person name="Barry K.W."/>
            <person name="Cichocki N."/>
            <person name="Veneault-Fourrey C."/>
            <person name="LaButti K."/>
            <person name="Lindquist E.A."/>
            <person name="Lipzen A."/>
            <person name="Lundell T."/>
            <person name="Morin E."/>
            <person name="Murat C."/>
            <person name="Riley R."/>
            <person name="Ohm R."/>
            <person name="Sun H."/>
            <person name="Tunlid A."/>
            <person name="Henrissat B."/>
            <person name="Grigoriev I.V."/>
            <person name="Hibbett D.S."/>
            <person name="Martin F."/>
        </authorList>
    </citation>
    <scope>NUCLEOTIDE SEQUENCE [LARGE SCALE GENOMIC DNA]</scope>
    <source>
        <strain evidence="3">Foug A</strain>
    </source>
</reference>
<organism evidence="2 3">
    <name type="scientific">Scleroderma citrinum Foug A</name>
    <dbReference type="NCBI Taxonomy" id="1036808"/>
    <lineage>
        <taxon>Eukaryota</taxon>
        <taxon>Fungi</taxon>
        <taxon>Dikarya</taxon>
        <taxon>Basidiomycota</taxon>
        <taxon>Agaricomycotina</taxon>
        <taxon>Agaricomycetes</taxon>
        <taxon>Agaricomycetidae</taxon>
        <taxon>Boletales</taxon>
        <taxon>Sclerodermatineae</taxon>
        <taxon>Sclerodermataceae</taxon>
        <taxon>Scleroderma</taxon>
    </lineage>
</organism>
<dbReference type="Proteomes" id="UP000053989">
    <property type="component" value="Unassembled WGS sequence"/>
</dbReference>
<dbReference type="AlphaFoldDB" id="A0A0C3DEP4"/>
<evidence type="ECO:0000256" key="1">
    <source>
        <dbReference type="SAM" id="Coils"/>
    </source>
</evidence>
<gene>
    <name evidence="2" type="ORF">SCLCIDRAFT_1217933</name>
</gene>
<dbReference type="InParanoid" id="A0A0C3DEP4"/>
<protein>
    <submittedName>
        <fullName evidence="2">Uncharacterized protein</fullName>
    </submittedName>
</protein>
<dbReference type="EMBL" id="KN822076">
    <property type="protein sequence ID" value="KIM59150.1"/>
    <property type="molecule type" value="Genomic_DNA"/>
</dbReference>
<keyword evidence="1" id="KW-0175">Coiled coil</keyword>
<feature type="coiled-coil region" evidence="1">
    <location>
        <begin position="19"/>
        <end position="46"/>
    </location>
</feature>
<evidence type="ECO:0000313" key="2">
    <source>
        <dbReference type="EMBL" id="KIM59150.1"/>
    </source>
</evidence>
<dbReference type="OrthoDB" id="2671428at2759"/>
<dbReference type="HOGENOM" id="CLU_3051763_0_0_1"/>